<keyword evidence="3" id="KW-1185">Reference proteome</keyword>
<organism evidence="2 3">
    <name type="scientific">Herbiconiux flava</name>
    <dbReference type="NCBI Taxonomy" id="881268"/>
    <lineage>
        <taxon>Bacteria</taxon>
        <taxon>Bacillati</taxon>
        <taxon>Actinomycetota</taxon>
        <taxon>Actinomycetes</taxon>
        <taxon>Micrococcales</taxon>
        <taxon>Microbacteriaceae</taxon>
        <taxon>Herbiconiux</taxon>
    </lineage>
</organism>
<keyword evidence="1" id="KW-1133">Transmembrane helix</keyword>
<reference evidence="2 3" key="1">
    <citation type="submission" date="2020-07" db="EMBL/GenBank/DDBJ databases">
        <title>Sequencing the genomes of 1000 actinobacteria strains.</title>
        <authorList>
            <person name="Klenk H.-P."/>
        </authorList>
    </citation>
    <scope>NUCLEOTIDE SEQUENCE [LARGE SCALE GENOMIC DNA]</scope>
    <source>
        <strain evidence="2 3">DSM 26474</strain>
    </source>
</reference>
<accession>A0A852SUL7</accession>
<proteinExistence type="predicted"/>
<feature type="transmembrane region" description="Helical" evidence="1">
    <location>
        <begin position="33"/>
        <end position="53"/>
    </location>
</feature>
<keyword evidence="1" id="KW-0812">Transmembrane</keyword>
<dbReference type="Proteomes" id="UP000549913">
    <property type="component" value="Unassembled WGS sequence"/>
</dbReference>
<protein>
    <submittedName>
        <fullName evidence="2">Uncharacterized membrane protein YhaH (DUF805 family)</fullName>
    </submittedName>
</protein>
<comment type="caution">
    <text evidence="2">The sequence shown here is derived from an EMBL/GenBank/DDBJ whole genome shotgun (WGS) entry which is preliminary data.</text>
</comment>
<evidence type="ECO:0000256" key="1">
    <source>
        <dbReference type="SAM" id="Phobius"/>
    </source>
</evidence>
<gene>
    <name evidence="2" type="ORF">BJ984_003629</name>
</gene>
<dbReference type="RefSeq" id="WP_179549226.1">
    <property type="nucleotide sequence ID" value="NZ_BSEW01000001.1"/>
</dbReference>
<evidence type="ECO:0000313" key="3">
    <source>
        <dbReference type="Proteomes" id="UP000549913"/>
    </source>
</evidence>
<feature type="transmembrane region" description="Helical" evidence="1">
    <location>
        <begin position="95"/>
        <end position="117"/>
    </location>
</feature>
<evidence type="ECO:0000313" key="2">
    <source>
        <dbReference type="EMBL" id="NYD72471.1"/>
    </source>
</evidence>
<dbReference type="SUPFAM" id="SSF103473">
    <property type="entry name" value="MFS general substrate transporter"/>
    <property type="match status" value="1"/>
</dbReference>
<dbReference type="EMBL" id="JACCBM010000001">
    <property type="protein sequence ID" value="NYD72471.1"/>
    <property type="molecule type" value="Genomic_DNA"/>
</dbReference>
<dbReference type="InterPro" id="IPR036259">
    <property type="entry name" value="MFS_trans_sf"/>
</dbReference>
<sequence>MTEPELPARVRAWELPGQWLREEKFWRDIGTRVLAGVITAAIVYLGALVLGYLHTPEIGAGLALLLGLALSAALLLVAVVLASRLPARRRSGGAIALRLGVAVLLALAALSLAAAVITDALRP</sequence>
<keyword evidence="1" id="KW-0472">Membrane</keyword>
<feature type="transmembrane region" description="Helical" evidence="1">
    <location>
        <begin position="59"/>
        <end position="83"/>
    </location>
</feature>
<name>A0A852SUL7_9MICO</name>
<dbReference type="AlphaFoldDB" id="A0A852SUL7"/>